<feature type="region of interest" description="Disordered" evidence="1">
    <location>
        <begin position="1"/>
        <end position="62"/>
    </location>
</feature>
<evidence type="ECO:0000313" key="3">
    <source>
        <dbReference type="Proteomes" id="UP000076842"/>
    </source>
</evidence>
<gene>
    <name evidence="2" type="ORF">CALCODRAFT_61468</name>
</gene>
<dbReference type="InParanoid" id="A0A165DMF4"/>
<dbReference type="Proteomes" id="UP000076842">
    <property type="component" value="Unassembled WGS sequence"/>
</dbReference>
<protein>
    <submittedName>
        <fullName evidence="2">Uncharacterized protein</fullName>
    </submittedName>
</protein>
<feature type="compositionally biased region" description="Polar residues" evidence="1">
    <location>
        <begin position="38"/>
        <end position="47"/>
    </location>
</feature>
<evidence type="ECO:0000313" key="2">
    <source>
        <dbReference type="EMBL" id="KZT53129.1"/>
    </source>
</evidence>
<accession>A0A165DMF4</accession>
<reference evidence="2 3" key="1">
    <citation type="journal article" date="2016" name="Mol. Biol. Evol.">
        <title>Comparative Genomics of Early-Diverging Mushroom-Forming Fungi Provides Insights into the Origins of Lignocellulose Decay Capabilities.</title>
        <authorList>
            <person name="Nagy L.G."/>
            <person name="Riley R."/>
            <person name="Tritt A."/>
            <person name="Adam C."/>
            <person name="Daum C."/>
            <person name="Floudas D."/>
            <person name="Sun H."/>
            <person name="Yadav J.S."/>
            <person name="Pangilinan J."/>
            <person name="Larsson K.H."/>
            <person name="Matsuura K."/>
            <person name="Barry K."/>
            <person name="Labutti K."/>
            <person name="Kuo R."/>
            <person name="Ohm R.A."/>
            <person name="Bhattacharya S.S."/>
            <person name="Shirouzu T."/>
            <person name="Yoshinaga Y."/>
            <person name="Martin F.M."/>
            <person name="Grigoriev I.V."/>
            <person name="Hibbett D.S."/>
        </authorList>
    </citation>
    <scope>NUCLEOTIDE SEQUENCE [LARGE SCALE GENOMIC DNA]</scope>
    <source>
        <strain evidence="2 3">HHB12733</strain>
    </source>
</reference>
<keyword evidence="3" id="KW-1185">Reference proteome</keyword>
<name>A0A165DMF4_9BASI</name>
<sequence length="181" mass="19951">MREREDVRSISAREEAVGDRAGRPRAGEAVSRDGRWSLPSSERNTAGSGLGGERRTDQQPATDQVYKTHFAGDWESASWRWTTIFPSVGRGASRTGTLARAVCFPPLPSQRTSSPSSLLRLFIEECQGCGRSTAKAGLLPHRFEVLRCPPLAVRHLRPFRPSLPFSCPTRRRPSAPHLACA</sequence>
<feature type="compositionally biased region" description="Basic and acidic residues" evidence="1">
    <location>
        <begin position="1"/>
        <end position="35"/>
    </location>
</feature>
<evidence type="ECO:0000256" key="1">
    <source>
        <dbReference type="SAM" id="MobiDB-lite"/>
    </source>
</evidence>
<dbReference type="EMBL" id="KV424045">
    <property type="protein sequence ID" value="KZT53129.1"/>
    <property type="molecule type" value="Genomic_DNA"/>
</dbReference>
<dbReference type="AlphaFoldDB" id="A0A165DMF4"/>
<organism evidence="2 3">
    <name type="scientific">Calocera cornea HHB12733</name>
    <dbReference type="NCBI Taxonomy" id="1353952"/>
    <lineage>
        <taxon>Eukaryota</taxon>
        <taxon>Fungi</taxon>
        <taxon>Dikarya</taxon>
        <taxon>Basidiomycota</taxon>
        <taxon>Agaricomycotina</taxon>
        <taxon>Dacrymycetes</taxon>
        <taxon>Dacrymycetales</taxon>
        <taxon>Dacrymycetaceae</taxon>
        <taxon>Calocera</taxon>
    </lineage>
</organism>
<proteinExistence type="predicted"/>